<dbReference type="InterPro" id="IPR048634">
    <property type="entry name" value="SecD_SecF_C"/>
</dbReference>
<feature type="domain" description="Protein export membrane protein SecD/SecF C-terminal" evidence="12">
    <location>
        <begin position="400"/>
        <end position="564"/>
    </location>
</feature>
<evidence type="ECO:0000256" key="3">
    <source>
        <dbReference type="ARBA" id="ARBA00022475"/>
    </source>
</evidence>
<comment type="similarity">
    <text evidence="9">Belongs to the SecD/SecF family. SecD subfamily.</text>
</comment>
<evidence type="ECO:0000313" key="15">
    <source>
        <dbReference type="Proteomes" id="UP000315017"/>
    </source>
</evidence>
<dbReference type="InterPro" id="IPR005791">
    <property type="entry name" value="SecD"/>
</dbReference>
<feature type="transmembrane region" description="Helical" evidence="9">
    <location>
        <begin position="30"/>
        <end position="48"/>
    </location>
</feature>
<proteinExistence type="inferred from homology"/>
<evidence type="ECO:0000256" key="6">
    <source>
        <dbReference type="ARBA" id="ARBA00022989"/>
    </source>
</evidence>
<dbReference type="SUPFAM" id="SSF82866">
    <property type="entry name" value="Multidrug efflux transporter AcrB transmembrane domain"/>
    <property type="match status" value="2"/>
</dbReference>
<feature type="domain" description="Protein export membrane protein SecD/SecF C-terminal" evidence="12">
    <location>
        <begin position="1014"/>
        <end position="1198"/>
    </location>
</feature>
<dbReference type="Gene3D" id="3.30.70.3220">
    <property type="match status" value="1"/>
</dbReference>
<feature type="transmembrane region" description="Helical" evidence="9">
    <location>
        <begin position="512"/>
        <end position="534"/>
    </location>
</feature>
<keyword evidence="5 9" id="KW-0653">Protein transport</keyword>
<feature type="transmembrane region" description="Helical" evidence="9">
    <location>
        <begin position="596"/>
        <end position="613"/>
    </location>
</feature>
<evidence type="ECO:0000256" key="4">
    <source>
        <dbReference type="ARBA" id="ARBA00022692"/>
    </source>
</evidence>
<dbReference type="AlphaFoldDB" id="A0A517YKL2"/>
<evidence type="ECO:0000313" key="14">
    <source>
        <dbReference type="EMBL" id="QDU30771.1"/>
    </source>
</evidence>
<evidence type="ECO:0000256" key="9">
    <source>
        <dbReference type="HAMAP-Rule" id="MF_01463"/>
    </source>
</evidence>
<dbReference type="GO" id="GO:0005886">
    <property type="term" value="C:plasma membrane"/>
    <property type="evidence" value="ECO:0007669"/>
    <property type="project" value="UniProtKB-SubCell"/>
</dbReference>
<dbReference type="PANTHER" id="PTHR30081:SF1">
    <property type="entry name" value="PROTEIN TRANSLOCASE SUBUNIT SECD"/>
    <property type="match status" value="1"/>
</dbReference>
<feature type="transmembrane region" description="Helical" evidence="9">
    <location>
        <begin position="467"/>
        <end position="487"/>
    </location>
</feature>
<dbReference type="OrthoDB" id="9805019at2"/>
<dbReference type="Proteomes" id="UP000315017">
    <property type="component" value="Chromosome"/>
</dbReference>
<dbReference type="GO" id="GO:0065002">
    <property type="term" value="P:intracellular protein transmembrane transport"/>
    <property type="evidence" value="ECO:0007669"/>
    <property type="project" value="UniProtKB-UniRule"/>
</dbReference>
<dbReference type="GO" id="GO:0015450">
    <property type="term" value="F:protein-transporting ATPase activity"/>
    <property type="evidence" value="ECO:0007669"/>
    <property type="project" value="InterPro"/>
</dbReference>
<keyword evidence="15" id="KW-1185">Reference proteome</keyword>
<evidence type="ECO:0000256" key="2">
    <source>
        <dbReference type="ARBA" id="ARBA00022448"/>
    </source>
</evidence>
<keyword evidence="3 9" id="KW-1003">Cell membrane</keyword>
<feature type="compositionally biased region" description="Basic and acidic residues" evidence="11">
    <location>
        <begin position="794"/>
        <end position="898"/>
    </location>
</feature>
<dbReference type="PANTHER" id="PTHR30081">
    <property type="entry name" value="PROTEIN-EXPORT MEMBRANE PROTEIN SEC"/>
    <property type="match status" value="1"/>
</dbReference>
<keyword evidence="2 9" id="KW-0813">Transport</keyword>
<keyword evidence="8 9" id="KW-0472">Membrane</keyword>
<dbReference type="Pfam" id="PF22599">
    <property type="entry name" value="SecDF_P1_head"/>
    <property type="match status" value="1"/>
</dbReference>
<evidence type="ECO:0000256" key="11">
    <source>
        <dbReference type="SAM" id="MobiDB-lite"/>
    </source>
</evidence>
<dbReference type="NCBIfam" id="TIGR00966">
    <property type="entry name" value="transloc_SecF"/>
    <property type="match status" value="1"/>
</dbReference>
<dbReference type="GO" id="GO:0043952">
    <property type="term" value="P:protein transport by the Sec complex"/>
    <property type="evidence" value="ECO:0007669"/>
    <property type="project" value="UniProtKB-UniRule"/>
</dbReference>
<feature type="transmembrane region" description="Helical" evidence="9">
    <location>
        <begin position="1056"/>
        <end position="1083"/>
    </location>
</feature>
<dbReference type="Pfam" id="PF02355">
    <property type="entry name" value="SecD_SecF_C"/>
    <property type="match status" value="2"/>
</dbReference>
<dbReference type="PRINTS" id="PR01755">
    <property type="entry name" value="SECFTRNLCASE"/>
</dbReference>
<dbReference type="InterPro" id="IPR005665">
    <property type="entry name" value="SecF_bac"/>
</dbReference>
<dbReference type="InterPro" id="IPR022813">
    <property type="entry name" value="SecD/SecF_arch_bac"/>
</dbReference>
<dbReference type="GO" id="GO:0006605">
    <property type="term" value="P:protein targeting"/>
    <property type="evidence" value="ECO:0007669"/>
    <property type="project" value="UniProtKB-UniRule"/>
</dbReference>
<comment type="subunit">
    <text evidence="10">Forms a complex with SecD. Part of the essential Sec protein translocation apparatus which comprises SecA, SecYEG and auxiliary proteins SecDF. Other proteins may also be involved.</text>
</comment>
<feature type="transmembrane region" description="Helical" evidence="9">
    <location>
        <begin position="1095"/>
        <end position="1118"/>
    </location>
</feature>
<evidence type="ECO:0000256" key="10">
    <source>
        <dbReference type="HAMAP-Rule" id="MF_01464"/>
    </source>
</evidence>
<evidence type="ECO:0000256" key="7">
    <source>
        <dbReference type="ARBA" id="ARBA00023010"/>
    </source>
</evidence>
<dbReference type="RefSeq" id="WP_145096792.1">
    <property type="nucleotide sequence ID" value="NZ_CP036274.1"/>
</dbReference>
<feature type="compositionally biased region" description="Pro residues" evidence="11">
    <location>
        <begin position="739"/>
        <end position="753"/>
    </location>
</feature>
<feature type="transmembrane region" description="Helical" evidence="9">
    <location>
        <begin position="1171"/>
        <end position="1199"/>
    </location>
</feature>
<feature type="region of interest" description="Disordered" evidence="11">
    <location>
        <begin position="734"/>
        <end position="914"/>
    </location>
</feature>
<comment type="subunit">
    <text evidence="9">Forms a complex with SecF. Part of the essential Sec protein translocation apparatus which comprises SecA, SecYEG and auxiliary proteins SecDF. Other proteins may also be involved.</text>
</comment>
<sequence length="1223" mass="133519">MLSPFFQFLLAAENRLLPALPTYFGVQLDSVLPLILAVVGIVLGILYGNFIRMPDHGWRVGLIAASFLAALSVILFWEYKLGVDLQGGAILVYEVDVEATAENHPQGRGDDWKMSDLMQVLKRRLNPDGLKEIVIRPFGPKQVEIVVPEVEKDEVDVIKERIIAAGVLRFLILADSATRDQRLWEAATAQSEDAVGAKNRLARNVIDPDDPTGERIMGVWVGLDRQPGSDQETRPFLAPEALYGTRLRNGETGQLIDINAGGPTAQQDFQRDPVSFFAKRGIRDVEVLMTFDPDYDVRGSDLARASEDIDEGGGWCIRFNMKPDGAWKMRHLTNENKPVGNTTRKLGIVWDNKLVSAPNIQSVISDSGQITGRFTQREVKEKVELLRSGSMPVVLKRDPISDDRIGATLGLDTVRKGSQAILISLSIVLVFVMFYYRTAGVIACFALVLNMMLTVALMFALKAPFTLPGLAGLVLTVGMSVDANVLIYERIREELERGAALRMAIRNGFDKALVTIIDSNVTTLLTAVILYVIGTDQVRGFGMTLILGIVTSMFTAIFCSRAILEIGERAYRWNTLSMLKFFTHANIDWMGSFKPAAIASVVLIAAGLVATVYRGAGIFDIDLAGGTSVQFILDPTIYGKETADQIRARIKDAIGKEINPATKSSIDHNTYQKFVAQTTVEGAAAEDQMVWKVDSSLEDVELLQDIILKAFRTPDGREGLQTYGVSYHDVKELQSGEAAPPPKAPAPPLPATPDIPETPEKKVPAADQPSVEAPPAKEATKPEPAKPEPANEATPKKEEPKAEEPKVEAPKPEEPKKTEPAKKGEEPAKKDEEKKEEEKQDSSDCQPEEEKKDETPKAEDKPVEKTDDKPADKAAEPKVESPKAEEPKTETPKTETPKTEAPAAVDADPTKQIPALPPIVLPTKPTAPEGIALTEAVVDLKNTTISGDALVDRIQAAAEKAINQRTVVEVSNPGWSPRDNKSFSKWTVTFSLPKEEAEKVLKQLELDLKDQPVWQTSSKIGGQVSEDTRWRAVLAIIGSIVGMIVYMWIRFHKISWGIAAAVALAHDALVMLGAIAISYWLAGPLGFLMIEEFKISLPVVAAFLTLIGYSVNDTIVIFDRVREIRGKSPNINGDMINLAVNQTLSRTFLTAGTTLIVITILFFMGGSGIHAFAFALVVGVISGSYSTVFIASPLLVYLIGLDQKLDQVGSTKPTPNNSTRGAA</sequence>
<dbReference type="NCBIfam" id="TIGR01129">
    <property type="entry name" value="secD"/>
    <property type="match status" value="1"/>
</dbReference>
<evidence type="ECO:0000256" key="1">
    <source>
        <dbReference type="ARBA" id="ARBA00004651"/>
    </source>
</evidence>
<evidence type="ECO:0000256" key="5">
    <source>
        <dbReference type="ARBA" id="ARBA00022927"/>
    </source>
</evidence>
<organism evidence="14 15">
    <name type="scientific">Anatilimnocola aggregata</name>
    <dbReference type="NCBI Taxonomy" id="2528021"/>
    <lineage>
        <taxon>Bacteria</taxon>
        <taxon>Pseudomonadati</taxon>
        <taxon>Planctomycetota</taxon>
        <taxon>Planctomycetia</taxon>
        <taxon>Pirellulales</taxon>
        <taxon>Pirellulaceae</taxon>
        <taxon>Anatilimnocola</taxon>
    </lineage>
</organism>
<dbReference type="InterPro" id="IPR054384">
    <property type="entry name" value="SecDF_P1_head"/>
</dbReference>
<feature type="transmembrane region" description="Helical" evidence="9">
    <location>
        <begin position="60"/>
        <end position="77"/>
    </location>
</feature>
<dbReference type="HAMAP" id="MF_01463_B">
    <property type="entry name" value="SecD_B"/>
    <property type="match status" value="1"/>
</dbReference>
<comment type="caution">
    <text evidence="9">Lacks conserved residue(s) required for the propagation of feature annotation.</text>
</comment>
<name>A0A517YKL2_9BACT</name>
<evidence type="ECO:0000259" key="13">
    <source>
        <dbReference type="Pfam" id="PF22599"/>
    </source>
</evidence>
<feature type="transmembrane region" description="Helical" evidence="9">
    <location>
        <begin position="441"/>
        <end position="461"/>
    </location>
</feature>
<dbReference type="InterPro" id="IPR022645">
    <property type="entry name" value="SecD/SecF_bac"/>
</dbReference>
<keyword evidence="4 9" id="KW-0812">Transmembrane</keyword>
<feature type="transmembrane region" description="Helical" evidence="9">
    <location>
        <begin position="1147"/>
        <end position="1165"/>
    </location>
</feature>
<comment type="function">
    <text evidence="9">Part of the Sec protein translocase complex. Interacts with the SecYEG preprotein conducting channel. SecDF uses the proton motive force (PMF) to complete protein translocation after the ATP-dependent function of SecA.</text>
</comment>
<comment type="subcellular location">
    <subcellularLocation>
        <location evidence="1 9">Cell membrane</location>
        <topology evidence="1 9">Multi-pass membrane protein</topology>
    </subcellularLocation>
</comment>
<dbReference type="NCBIfam" id="TIGR00916">
    <property type="entry name" value="2A0604s01"/>
    <property type="match status" value="1"/>
</dbReference>
<accession>A0A517YKL2</accession>
<evidence type="ECO:0000259" key="12">
    <source>
        <dbReference type="Pfam" id="PF02355"/>
    </source>
</evidence>
<keyword evidence="6 9" id="KW-1133">Transmembrane helix</keyword>
<evidence type="ECO:0000256" key="8">
    <source>
        <dbReference type="ARBA" id="ARBA00023136"/>
    </source>
</evidence>
<feature type="transmembrane region" description="Helical" evidence="9">
    <location>
        <begin position="540"/>
        <end position="564"/>
    </location>
</feature>
<feature type="transmembrane region" description="Helical" evidence="9">
    <location>
        <begin position="1030"/>
        <end position="1049"/>
    </location>
</feature>
<dbReference type="HAMAP" id="MF_01464_B">
    <property type="entry name" value="SecF_B"/>
    <property type="match status" value="1"/>
</dbReference>
<feature type="domain" description="SecDF P1 head subdomain" evidence="13">
    <location>
        <begin position="292"/>
        <end position="393"/>
    </location>
</feature>
<dbReference type="KEGG" id="aagg:ETAA8_59190"/>
<reference evidence="14 15" key="1">
    <citation type="submission" date="2019-02" db="EMBL/GenBank/DDBJ databases">
        <title>Deep-cultivation of Planctomycetes and their phenomic and genomic characterization uncovers novel biology.</title>
        <authorList>
            <person name="Wiegand S."/>
            <person name="Jogler M."/>
            <person name="Boedeker C."/>
            <person name="Pinto D."/>
            <person name="Vollmers J."/>
            <person name="Rivas-Marin E."/>
            <person name="Kohn T."/>
            <person name="Peeters S.H."/>
            <person name="Heuer A."/>
            <person name="Rast P."/>
            <person name="Oberbeckmann S."/>
            <person name="Bunk B."/>
            <person name="Jeske O."/>
            <person name="Meyerdierks A."/>
            <person name="Storesund J.E."/>
            <person name="Kallscheuer N."/>
            <person name="Luecker S."/>
            <person name="Lage O.M."/>
            <person name="Pohl T."/>
            <person name="Merkel B.J."/>
            <person name="Hornburger P."/>
            <person name="Mueller R.-W."/>
            <person name="Bruemmer F."/>
            <person name="Labrenz M."/>
            <person name="Spormann A.M."/>
            <person name="Op den Camp H."/>
            <person name="Overmann J."/>
            <person name="Amann R."/>
            <person name="Jetten M.S.M."/>
            <person name="Mascher T."/>
            <person name="Medema M.H."/>
            <person name="Devos D.P."/>
            <person name="Kaster A.-K."/>
            <person name="Ovreas L."/>
            <person name="Rohde M."/>
            <person name="Galperin M.Y."/>
            <person name="Jogler C."/>
        </authorList>
    </citation>
    <scope>NUCLEOTIDE SEQUENCE [LARGE SCALE GENOMIC DNA]</scope>
    <source>
        <strain evidence="14 15">ETA_A8</strain>
    </source>
</reference>
<feature type="transmembrane region" description="Helical" evidence="9">
    <location>
        <begin position="417"/>
        <end position="436"/>
    </location>
</feature>
<dbReference type="EMBL" id="CP036274">
    <property type="protein sequence ID" value="QDU30771.1"/>
    <property type="molecule type" value="Genomic_DNA"/>
</dbReference>
<gene>
    <name evidence="10" type="primary">secF</name>
    <name evidence="9" type="synonym">secD</name>
    <name evidence="14" type="ORF">ETAA8_59190</name>
</gene>
<comment type="similarity">
    <text evidence="10">Belongs to the SecD/SecF family. SecF subfamily.</text>
</comment>
<keyword evidence="7 9" id="KW-0811">Translocation</keyword>
<dbReference type="Gene3D" id="1.20.1640.10">
    <property type="entry name" value="Multidrug efflux transporter AcrB transmembrane domain"/>
    <property type="match status" value="2"/>
</dbReference>
<protein>
    <recommendedName>
        <fullName evidence="9 10">Multifunctional fusion protein</fullName>
    </recommendedName>
    <domain>
        <recommendedName>
            <fullName evidence="9">Protein translocase subunit SecD</fullName>
        </recommendedName>
    </domain>
    <domain>
        <recommendedName>
            <fullName evidence="10">Protein-export membrane protein SecF</fullName>
        </recommendedName>
    </domain>
</protein>
<dbReference type="Gene3D" id="3.30.1360.200">
    <property type="match status" value="1"/>
</dbReference>
<dbReference type="FunFam" id="1.20.1640.10:FF:000004">
    <property type="entry name" value="Protein translocase subunit SecD"/>
    <property type="match status" value="1"/>
</dbReference>
<dbReference type="InterPro" id="IPR055344">
    <property type="entry name" value="SecD_SecF_C_bact"/>
</dbReference>